<dbReference type="KEGG" id="tso:IZ6_30120"/>
<dbReference type="PANTHER" id="PTHR30024:SF43">
    <property type="entry name" value="BLL4572 PROTEIN"/>
    <property type="match status" value="1"/>
</dbReference>
<evidence type="ECO:0000313" key="7">
    <source>
        <dbReference type="Proteomes" id="UP000515317"/>
    </source>
</evidence>
<evidence type="ECO:0000313" key="6">
    <source>
        <dbReference type="EMBL" id="BCJ92277.1"/>
    </source>
</evidence>
<evidence type="ECO:0000256" key="1">
    <source>
        <dbReference type="ARBA" id="ARBA00004308"/>
    </source>
</evidence>
<keyword evidence="2" id="KW-0813">Transport</keyword>
<dbReference type="EMBL" id="AP023361">
    <property type="protein sequence ID" value="BCJ92277.1"/>
    <property type="molecule type" value="Genomic_DNA"/>
</dbReference>
<keyword evidence="7" id="KW-1185">Reference proteome</keyword>
<evidence type="ECO:0000256" key="3">
    <source>
        <dbReference type="ARBA" id="ARBA00022475"/>
    </source>
</evidence>
<dbReference type="RefSeq" id="WP_338054674.1">
    <property type="nucleotide sequence ID" value="NZ_AP023361.1"/>
</dbReference>
<dbReference type="PANTHER" id="PTHR30024">
    <property type="entry name" value="ALIPHATIC SULFONATES-BINDING PROTEIN-RELATED"/>
    <property type="match status" value="1"/>
</dbReference>
<sequence length="377" mass="40338">MRVRAGFIPLVDAAVLVATADRGFAAGEGIDLELVREVSWSNIRDKLNLGHFEAAHLLAPLAIAESLGLDYAKVPLLAPVVLSQNGNSILLGNDTYFALSALAEGDLDDPAVTGAALKKLIAARTAKGEDKLSFGMTFPFSSHNYLLRFWMAASGIDPDEDVRLVVLPPPYMVDSLTSGHVHGFCVGAPWGSVAVEAGIGRIAHLGTDILATCPEKVLGVRAAWAEENAAALNALTRAVIRATAWCANPENRGELAHMLAAPGRLNVTPDLIVRALQGRLKIDPPGRVRENARYLVIDSTLARPEARQALWLYAQMVRWGQAPFETAQVEAVNACFSPATYDAALASMTQRPVLDDGIGAYAGPPSIPLISLLIWRR</sequence>
<dbReference type="SUPFAM" id="SSF53850">
    <property type="entry name" value="Periplasmic binding protein-like II"/>
    <property type="match status" value="1"/>
</dbReference>
<evidence type="ECO:0000256" key="5">
    <source>
        <dbReference type="ARBA" id="ARBA00023136"/>
    </source>
</evidence>
<dbReference type="Proteomes" id="UP000515317">
    <property type="component" value="Chromosome"/>
</dbReference>
<protein>
    <submittedName>
        <fullName evidence="6">Nitrate transporter</fullName>
    </submittedName>
</protein>
<dbReference type="Gene3D" id="3.40.190.10">
    <property type="entry name" value="Periplasmic binding protein-like II"/>
    <property type="match status" value="2"/>
</dbReference>
<reference evidence="6 7" key="1">
    <citation type="submission" date="2020-08" db="EMBL/GenBank/DDBJ databases">
        <title>Genome sequence of Rhizobiales bacterium strain IZ6.</title>
        <authorList>
            <person name="Nakai R."/>
            <person name="Naganuma T."/>
        </authorList>
    </citation>
    <scope>NUCLEOTIDE SEQUENCE [LARGE SCALE GENOMIC DNA]</scope>
    <source>
        <strain evidence="6 7">IZ6</strain>
    </source>
</reference>
<dbReference type="Pfam" id="PF13379">
    <property type="entry name" value="NMT1_2"/>
    <property type="match status" value="1"/>
</dbReference>
<keyword evidence="3" id="KW-1003">Cell membrane</keyword>
<gene>
    <name evidence="6" type="ORF">IZ6_30120</name>
</gene>
<organism evidence="6 7">
    <name type="scientific">Terrihabitans soli</name>
    <dbReference type="NCBI Taxonomy" id="708113"/>
    <lineage>
        <taxon>Bacteria</taxon>
        <taxon>Pseudomonadati</taxon>
        <taxon>Pseudomonadota</taxon>
        <taxon>Alphaproteobacteria</taxon>
        <taxon>Hyphomicrobiales</taxon>
        <taxon>Terrihabitans</taxon>
    </lineage>
</organism>
<evidence type="ECO:0000256" key="4">
    <source>
        <dbReference type="ARBA" id="ARBA00022519"/>
    </source>
</evidence>
<dbReference type="CDD" id="cd13553">
    <property type="entry name" value="PBP2_NrtA_CpmA_like"/>
    <property type="match status" value="1"/>
</dbReference>
<dbReference type="GO" id="GO:0012505">
    <property type="term" value="C:endomembrane system"/>
    <property type="evidence" value="ECO:0007669"/>
    <property type="project" value="UniProtKB-SubCell"/>
</dbReference>
<name>A0A6S6QWI0_9HYPH</name>
<keyword evidence="4" id="KW-0997">Cell inner membrane</keyword>
<keyword evidence="5" id="KW-0472">Membrane</keyword>
<dbReference type="InterPro" id="IPR044527">
    <property type="entry name" value="NrtA/CpmA_ABC-bd_dom"/>
</dbReference>
<comment type="subcellular location">
    <subcellularLocation>
        <location evidence="1">Endomembrane system</location>
    </subcellularLocation>
</comment>
<dbReference type="AlphaFoldDB" id="A0A6S6QWI0"/>
<evidence type="ECO:0000256" key="2">
    <source>
        <dbReference type="ARBA" id="ARBA00022448"/>
    </source>
</evidence>
<accession>A0A6S6QWI0</accession>
<proteinExistence type="predicted"/>